<dbReference type="CDD" id="cd14475">
    <property type="entry name" value="SPX_SYG1_like"/>
    <property type="match status" value="1"/>
</dbReference>
<comment type="similarity">
    <text evidence="2">Belongs to the SYG1 (TC 2.A.94) family.</text>
</comment>
<keyword evidence="3 7" id="KW-0812">Transmembrane</keyword>
<feature type="transmembrane region" description="Helical" evidence="7">
    <location>
        <begin position="526"/>
        <end position="544"/>
    </location>
</feature>
<feature type="transmembrane region" description="Helical" evidence="7">
    <location>
        <begin position="469"/>
        <end position="490"/>
    </location>
</feature>
<evidence type="ECO:0000256" key="5">
    <source>
        <dbReference type="ARBA" id="ARBA00023136"/>
    </source>
</evidence>
<dbReference type="PROSITE" id="PS51380">
    <property type="entry name" value="EXS"/>
    <property type="match status" value="1"/>
</dbReference>
<feature type="domain" description="EXS" evidence="8">
    <location>
        <begin position="550"/>
        <end position="740"/>
    </location>
</feature>
<feature type="region of interest" description="Disordered" evidence="6">
    <location>
        <begin position="739"/>
        <end position="839"/>
    </location>
</feature>
<dbReference type="PANTHER" id="PTHR10783">
    <property type="entry name" value="XENOTROPIC AND POLYTROPIC RETROVIRUS RECEPTOR 1-RELATED"/>
    <property type="match status" value="1"/>
</dbReference>
<proteinExistence type="inferred from homology"/>
<dbReference type="Pfam" id="PF03105">
    <property type="entry name" value="SPX"/>
    <property type="match status" value="2"/>
</dbReference>
<dbReference type="InterPro" id="IPR004342">
    <property type="entry name" value="EXS_C"/>
</dbReference>
<evidence type="ECO:0000313" key="11">
    <source>
        <dbReference type="Proteomes" id="UP000654370"/>
    </source>
</evidence>
<dbReference type="Proteomes" id="UP000654370">
    <property type="component" value="Unassembled WGS sequence"/>
</dbReference>
<comment type="subcellular location">
    <subcellularLocation>
        <location evidence="1">Membrane</location>
        <topology evidence="1">Multi-pass membrane protein</topology>
    </subcellularLocation>
</comment>
<dbReference type="GO" id="GO:0005794">
    <property type="term" value="C:Golgi apparatus"/>
    <property type="evidence" value="ECO:0007669"/>
    <property type="project" value="TreeGrafter"/>
</dbReference>
<keyword evidence="5 7" id="KW-0472">Membrane</keyword>
<gene>
    <name evidence="10" type="ORF">INT43_003757</name>
</gene>
<feature type="transmembrane region" description="Helical" evidence="7">
    <location>
        <begin position="393"/>
        <end position="415"/>
    </location>
</feature>
<evidence type="ECO:0000259" key="8">
    <source>
        <dbReference type="PROSITE" id="PS51380"/>
    </source>
</evidence>
<evidence type="ECO:0000256" key="4">
    <source>
        <dbReference type="ARBA" id="ARBA00022989"/>
    </source>
</evidence>
<dbReference type="PANTHER" id="PTHR10783:SF103">
    <property type="entry name" value="SOLUTE CARRIER FAMILY 53 MEMBER 1"/>
    <property type="match status" value="1"/>
</dbReference>
<organism evidence="10 11">
    <name type="scientific">Mortierella isabellina</name>
    <name type="common">Filamentous fungus</name>
    <name type="synonym">Umbelopsis isabellina</name>
    <dbReference type="NCBI Taxonomy" id="91625"/>
    <lineage>
        <taxon>Eukaryota</taxon>
        <taxon>Fungi</taxon>
        <taxon>Fungi incertae sedis</taxon>
        <taxon>Mucoromycota</taxon>
        <taxon>Mucoromycotina</taxon>
        <taxon>Umbelopsidomycetes</taxon>
        <taxon>Umbelopsidales</taxon>
        <taxon>Umbelopsidaceae</taxon>
        <taxon>Umbelopsis</taxon>
    </lineage>
</organism>
<feature type="compositionally biased region" description="Acidic residues" evidence="6">
    <location>
        <begin position="822"/>
        <end position="832"/>
    </location>
</feature>
<feature type="transmembrane region" description="Helical" evidence="7">
    <location>
        <begin position="435"/>
        <end position="457"/>
    </location>
</feature>
<sequence length="839" mass="98259">MKFAKYLESESIPEWRKAYIDYKGLKKKLKVIEKYKKGRTKRFSIAPNLSDEENTTNDNANQSNRMASDQAANKTMMHRSRTEPFLPSEFKNRSFTSGFWERLSWTSRKDIGLNQFESRPASIQSRQGSVLDDVLEHATPPEREFFEALDAELEKITNFHYEKKHEADSKLAALKKQVMLIEEYGKHLVQIGPTDPYEHPKLSQFVIWMRRRVPDLSEDANAMETGDPNLPRMSPSKDEDHHNHHISYKVARSRLKKALFEFYRSLEFLRSYRALNATGFAKILKKFDKTAGWNATNLYTRKLQEYNWYRSDDLQALIDETEELYVNEFAGGHRRRGMRKLRIPEATRDYHSPVLRTGLYLGLIIPAFVRSCEIALDKSSLLRLPNLYTNLQIYACFVLPLIFSLGFAVNMMVWSKSRINYKFIFEFDPRDNLNYHQFAELPALLLLIMTYVMYVDFTEAFAPAIPSEICPLIFVVILIAIMFCPFNILYLSARKWLGIALGRILLSFCFRVEFRDFFIADELNSLSYSFWTLSYFFCAYGWHWSNLEQHCQVTKFWITPIIACLPAWWRLLQCIRRYKDSREYVHLVNAGKYLTSIWATALTGTRRIHNFPQMQAAWLAASIINSTYTALWDLKMDWGLLQVHSRYFLLRNDLVFYHWTYYVAMPVNVALRFAWIVNTVGLPLGGEVLGFIFGFLECYRRFQWNFFRLENEHLNNCGQFRAIKEIPLPFSVMEEVPSRRGSQIQLPAAEDETYPRTEDTRPVGRSNTLKNLVSRPDSTSGTFYGRRDFEAKQDSDNDDQNKPSGDSMFRRITRITSRAEESDSEEDDDDEDGARQHVE</sequence>
<evidence type="ECO:0000259" key="9">
    <source>
        <dbReference type="PROSITE" id="PS51382"/>
    </source>
</evidence>
<dbReference type="InterPro" id="IPR004331">
    <property type="entry name" value="SPX_dom"/>
</dbReference>
<feature type="compositionally biased region" description="Basic and acidic residues" evidence="6">
    <location>
        <begin position="785"/>
        <end position="801"/>
    </location>
</feature>
<feature type="transmembrane region" description="Helical" evidence="7">
    <location>
        <begin position="681"/>
        <end position="699"/>
    </location>
</feature>
<name>A0A8H7PUH4_MORIS</name>
<comment type="caution">
    <text evidence="10">The sequence shown here is derived from an EMBL/GenBank/DDBJ whole genome shotgun (WGS) entry which is preliminary data.</text>
</comment>
<feature type="transmembrane region" description="Helical" evidence="7">
    <location>
        <begin position="556"/>
        <end position="572"/>
    </location>
</feature>
<reference evidence="10" key="1">
    <citation type="submission" date="2020-12" db="EMBL/GenBank/DDBJ databases">
        <title>Metabolic potential, ecology and presence of endohyphal bacteria is reflected in genomic diversity of Mucoromycotina.</title>
        <authorList>
            <person name="Muszewska A."/>
            <person name="Okrasinska A."/>
            <person name="Steczkiewicz K."/>
            <person name="Drgas O."/>
            <person name="Orlowska M."/>
            <person name="Perlinska-Lenart U."/>
            <person name="Aleksandrzak-Piekarczyk T."/>
            <person name="Szatraj K."/>
            <person name="Zielenkiewicz U."/>
            <person name="Pilsyk S."/>
            <person name="Malc E."/>
            <person name="Mieczkowski P."/>
            <person name="Kruszewska J.S."/>
            <person name="Biernat P."/>
            <person name="Pawlowska J."/>
        </authorList>
    </citation>
    <scope>NUCLEOTIDE SEQUENCE</scope>
    <source>
        <strain evidence="10">WA0000067209</strain>
    </source>
</reference>
<evidence type="ECO:0000256" key="6">
    <source>
        <dbReference type="SAM" id="MobiDB-lite"/>
    </source>
</evidence>
<dbReference type="EMBL" id="JAEPQZ010000006">
    <property type="protein sequence ID" value="KAG2179970.1"/>
    <property type="molecule type" value="Genomic_DNA"/>
</dbReference>
<feature type="compositionally biased region" description="Polar residues" evidence="6">
    <location>
        <begin position="56"/>
        <end position="71"/>
    </location>
</feature>
<dbReference type="Pfam" id="PF03124">
    <property type="entry name" value="EXS"/>
    <property type="match status" value="1"/>
</dbReference>
<accession>A0A8H7PUH4</accession>
<feature type="domain" description="SPX" evidence="9">
    <location>
        <begin position="1"/>
        <end position="301"/>
    </location>
</feature>
<evidence type="ECO:0000256" key="3">
    <source>
        <dbReference type="ARBA" id="ARBA00022692"/>
    </source>
</evidence>
<keyword evidence="11" id="KW-1185">Reference proteome</keyword>
<evidence type="ECO:0000313" key="10">
    <source>
        <dbReference type="EMBL" id="KAG2179970.1"/>
    </source>
</evidence>
<keyword evidence="4 7" id="KW-1133">Transmembrane helix</keyword>
<dbReference type="PROSITE" id="PS51382">
    <property type="entry name" value="SPX"/>
    <property type="match status" value="1"/>
</dbReference>
<evidence type="ECO:0000256" key="7">
    <source>
        <dbReference type="SAM" id="Phobius"/>
    </source>
</evidence>
<evidence type="ECO:0000256" key="2">
    <source>
        <dbReference type="ARBA" id="ARBA00009665"/>
    </source>
</evidence>
<dbReference type="GO" id="GO:0016036">
    <property type="term" value="P:cellular response to phosphate starvation"/>
    <property type="evidence" value="ECO:0007669"/>
    <property type="project" value="TreeGrafter"/>
</dbReference>
<protein>
    <recommendedName>
        <fullName evidence="12">Xenotropic and polytropic retrovirus receptor 1</fullName>
    </recommendedName>
</protein>
<evidence type="ECO:0008006" key="12">
    <source>
        <dbReference type="Google" id="ProtNLM"/>
    </source>
</evidence>
<feature type="compositionally biased region" description="Polar residues" evidence="6">
    <location>
        <begin position="765"/>
        <end position="782"/>
    </location>
</feature>
<feature type="region of interest" description="Disordered" evidence="6">
    <location>
        <begin position="220"/>
        <end position="241"/>
    </location>
</feature>
<dbReference type="GO" id="GO:0005886">
    <property type="term" value="C:plasma membrane"/>
    <property type="evidence" value="ECO:0007669"/>
    <property type="project" value="TreeGrafter"/>
</dbReference>
<feature type="region of interest" description="Disordered" evidence="6">
    <location>
        <begin position="46"/>
        <end position="71"/>
    </location>
</feature>
<dbReference type="GO" id="GO:0006817">
    <property type="term" value="P:phosphate ion transport"/>
    <property type="evidence" value="ECO:0007669"/>
    <property type="project" value="TreeGrafter"/>
</dbReference>
<dbReference type="OrthoDB" id="9970435at2759"/>
<dbReference type="GO" id="GO:0000822">
    <property type="term" value="F:inositol hexakisphosphate binding"/>
    <property type="evidence" value="ECO:0007669"/>
    <property type="project" value="TreeGrafter"/>
</dbReference>
<feature type="compositionally biased region" description="Basic and acidic residues" evidence="6">
    <location>
        <begin position="753"/>
        <end position="762"/>
    </location>
</feature>
<evidence type="ECO:0000256" key="1">
    <source>
        <dbReference type="ARBA" id="ARBA00004141"/>
    </source>
</evidence>
<feature type="transmembrane region" description="Helical" evidence="7">
    <location>
        <begin position="655"/>
        <end position="675"/>
    </location>
</feature>
<dbReference type="AlphaFoldDB" id="A0A8H7PUH4"/>